<dbReference type="EMBL" id="CP017603">
    <property type="protein sequence ID" value="AOY74734.1"/>
    <property type="molecule type" value="Genomic_DNA"/>
</dbReference>
<evidence type="ECO:0000313" key="3">
    <source>
        <dbReference type="EMBL" id="ARE89120.1"/>
    </source>
</evidence>
<dbReference type="RefSeq" id="WP_070963650.1">
    <property type="nucleotide sequence ID" value="NZ_CP017603.1"/>
</dbReference>
<keyword evidence="4" id="KW-1185">Reference proteome</keyword>
<organism evidence="3 5">
    <name type="scientific">Clostridium formicaceticum</name>
    <dbReference type="NCBI Taxonomy" id="1497"/>
    <lineage>
        <taxon>Bacteria</taxon>
        <taxon>Bacillati</taxon>
        <taxon>Bacillota</taxon>
        <taxon>Clostridia</taxon>
        <taxon>Eubacteriales</taxon>
        <taxon>Clostridiaceae</taxon>
        <taxon>Clostridium</taxon>
    </lineage>
</organism>
<feature type="compositionally biased region" description="Basic and acidic residues" evidence="1">
    <location>
        <begin position="267"/>
        <end position="281"/>
    </location>
</feature>
<feature type="region of interest" description="Disordered" evidence="1">
    <location>
        <begin position="260"/>
        <end position="281"/>
    </location>
</feature>
<dbReference type="Gene3D" id="2.160.20.80">
    <property type="entry name" value="E3 ubiquitin-protein ligase SopA"/>
    <property type="match status" value="1"/>
</dbReference>
<reference evidence="2 4" key="1">
    <citation type="submission" date="2016-10" db="EMBL/GenBank/DDBJ databases">
        <title>Complete Genome Sequence of Acetogen Clostridium formicoaceticum ATCC 27076.</title>
        <authorList>
            <person name="Bao T."/>
            <person name="Cheng C."/>
            <person name="Zhao J."/>
            <person name="Yang S.-T."/>
            <person name="Wang J."/>
            <person name="Wang M."/>
        </authorList>
    </citation>
    <scope>NUCLEOTIDE SEQUENCE [LARGE SCALE GENOMIC DNA]</scope>
    <source>
        <strain evidence="2 4">ATCC 27076</strain>
    </source>
</reference>
<name>A0AAC9RS21_9CLOT</name>
<protein>
    <submittedName>
        <fullName evidence="3">Pentapeptide repeats (8 copies)</fullName>
    </submittedName>
</protein>
<evidence type="ECO:0000256" key="1">
    <source>
        <dbReference type="SAM" id="MobiDB-lite"/>
    </source>
</evidence>
<dbReference type="Proteomes" id="UP000192478">
    <property type="component" value="Chromosome"/>
</dbReference>
<dbReference type="KEGG" id="cfm:BJL90_01450"/>
<reference evidence="3 5" key="2">
    <citation type="submission" date="2017-03" db="EMBL/GenBank/DDBJ databases">
        <title>Complete sequence of Clostridium formicaceticum DSM 92.</title>
        <authorList>
            <person name="Poehlein A."/>
            <person name="Karl M."/>
            <person name="Bengelsdorf F.R."/>
            <person name="Duerre P."/>
            <person name="Daniel R."/>
        </authorList>
    </citation>
    <scope>NUCLEOTIDE SEQUENCE [LARGE SCALE GENOMIC DNA]</scope>
    <source>
        <strain evidence="3 5">DSM 92</strain>
    </source>
</reference>
<dbReference type="SUPFAM" id="SSF141571">
    <property type="entry name" value="Pentapeptide repeat-like"/>
    <property type="match status" value="1"/>
</dbReference>
<dbReference type="EMBL" id="CP020559">
    <property type="protein sequence ID" value="ARE89120.1"/>
    <property type="molecule type" value="Genomic_DNA"/>
</dbReference>
<sequence length="281" mass="32759">MDNAHFLKNVSEEELYEILKNDDTADFSNCYFYKVKISISEGRISSFEGSRFYECKFMGFDGQHVNFQKAVLTGCFIENANFNHVNMTGIEIYGTHIKDASFRFTDLTDARMRYVLFETSVLYQTEFQHALMDNIHFQNVEAENITTDFSTVTMTMTGARNKDIQNYRNQILWALHVNQDEIDRAIKKVRFIRSNYETIFEVNDGDMVLIDGQLRKVNYMDEYHFNFDGGKCYHIWEFAEKVNPQGNRVLPAQQSILDQIKSKGVSSKKDGHEKTTPNKEL</sequence>
<dbReference type="Pfam" id="PF00805">
    <property type="entry name" value="Pentapeptide"/>
    <property type="match status" value="2"/>
</dbReference>
<dbReference type="Proteomes" id="UP000177894">
    <property type="component" value="Chromosome"/>
</dbReference>
<accession>A0AAC9RS21</accession>
<evidence type="ECO:0000313" key="5">
    <source>
        <dbReference type="Proteomes" id="UP000192478"/>
    </source>
</evidence>
<gene>
    <name evidence="2" type="ORF">BJL90_01450</name>
    <name evidence="3" type="ORF">CLFO_35260</name>
</gene>
<dbReference type="InterPro" id="IPR001646">
    <property type="entry name" value="5peptide_repeat"/>
</dbReference>
<proteinExistence type="predicted"/>
<evidence type="ECO:0000313" key="4">
    <source>
        <dbReference type="Proteomes" id="UP000177894"/>
    </source>
</evidence>
<dbReference type="AlphaFoldDB" id="A0AAC9RS21"/>
<evidence type="ECO:0000313" key="2">
    <source>
        <dbReference type="EMBL" id="AOY74734.1"/>
    </source>
</evidence>